<keyword evidence="2" id="KW-0378">Hydrolase</keyword>
<dbReference type="InterPro" id="IPR009003">
    <property type="entry name" value="Peptidase_S1_PA"/>
</dbReference>
<evidence type="ECO:0000259" key="1">
    <source>
        <dbReference type="Pfam" id="PF20028"/>
    </source>
</evidence>
<evidence type="ECO:0000313" key="2">
    <source>
        <dbReference type="EMBL" id="MCH6162509.1"/>
    </source>
</evidence>
<dbReference type="SUPFAM" id="SSF50494">
    <property type="entry name" value="Trypsin-like serine proteases"/>
    <property type="match status" value="1"/>
</dbReference>
<dbReference type="PANTHER" id="PTHR43019:SF23">
    <property type="entry name" value="PROTEASE DO-LIKE 5, CHLOROPLASTIC"/>
    <property type="match status" value="1"/>
</dbReference>
<dbReference type="InterPro" id="IPR045450">
    <property type="entry name" value="VMAP_C"/>
</dbReference>
<reference evidence="2" key="1">
    <citation type="submission" date="2022-03" db="EMBL/GenBank/DDBJ databases">
        <authorList>
            <person name="Santos J.D.N."/>
            <person name="Kallscheuer N."/>
            <person name="Jogler C."/>
            <person name="Lage O.M."/>
        </authorList>
    </citation>
    <scope>NUCLEOTIDE SEQUENCE</scope>
    <source>
        <strain evidence="2">M600PL45_2</strain>
    </source>
</reference>
<dbReference type="Pfam" id="PF20028">
    <property type="entry name" value="VMAP-C"/>
    <property type="match status" value="1"/>
</dbReference>
<reference evidence="2" key="2">
    <citation type="journal article" date="2023" name="Int. J. Syst. Evol. Microbiol.">
        <title>Streptomyces marispadix sp. nov., isolated from marine beach sediment of the Northern Coast of Portugal.</title>
        <authorList>
            <person name="dos Santos J.D.N."/>
            <person name="Vitorino I.R."/>
            <person name="Kallscheuer N."/>
            <person name="Srivastava A."/>
            <person name="Krautwurst S."/>
            <person name="Marz M."/>
            <person name="Jogler C."/>
            <person name="Lobo Da Cunha A."/>
            <person name="Catita J."/>
            <person name="Goncalves H."/>
            <person name="Gonzalez I."/>
            <person name="Reyes F."/>
            <person name="Lage O.M."/>
        </authorList>
    </citation>
    <scope>NUCLEOTIDE SEQUENCE</scope>
    <source>
        <strain evidence="2">M600PL45_2</strain>
    </source>
</reference>
<feature type="domain" description="vWA-MoxR associated protein C-terminal" evidence="1">
    <location>
        <begin position="444"/>
        <end position="700"/>
    </location>
</feature>
<dbReference type="Pfam" id="PF13365">
    <property type="entry name" value="Trypsin_2"/>
    <property type="match status" value="1"/>
</dbReference>
<accession>A0ABS9T1V0</accession>
<sequence>MSAVESAVRSAVVRIGAPGDGYNGEDGGPRAEFWGSGFFIAPGWVLTSAHVVAEGRGAVWRGDRVIGITTESGEKLVAELACALPRPSAADQRTGPWADPDLALLRVPEEPAASPPNALWLSDRSALNSAHVELFGYSSALGADVAYVQGSGRASAGAGGPMMLEGTYVPAGCSGGPVVDRDRGSVIGVNKGRARDGSHVVRATPITALRRFCEEGAREAAAWREALRAHDRHHLERFLALDWSWPREQFLREQQRDPGGYASGFTAYDRAELFGRFAELPPPVSAGEVLEMVEEARRDVRRETFRLHIHSPRSWREGVGLLYDMHDGSASGGESSRDRERAAVVLYAARVCQALSAPGRTVPRQRTASADERAAQQTDPLAELKAWVGNVKAWVGNAAVTLPNGIDRELVQSILDSAVAGHGPRASYADVLVEIDPDLYGTHPWRIKLVQEDGQVTPVRQSETGVPRAELERDIRAALADALDKGDIGEHLAAVDFMLPRAMFDEPVEMWRARVASPDEPFSPHTLPLGHRRTVALRDRHRWMQRERIPEWHQRWRVIKKGHMEAVPLCLGTGDGGDGGLHHTQHESELAAYGRLRSAEPHAVPVHCTRAGSGQGAVALGVALGAGHPVVLWRRCDEQHSDCAEFHERAAELLNSARSAGAPESLRELVRDLRNQNAGPDVSKPATAWAGELVLLYDPPQGPQLADEPLRAPPLRP</sequence>
<dbReference type="GO" id="GO:0008233">
    <property type="term" value="F:peptidase activity"/>
    <property type="evidence" value="ECO:0007669"/>
    <property type="project" value="UniProtKB-KW"/>
</dbReference>
<dbReference type="RefSeq" id="WP_241061444.1">
    <property type="nucleotide sequence ID" value="NZ_JAKWJU010000002.1"/>
</dbReference>
<dbReference type="Proteomes" id="UP001166784">
    <property type="component" value="Unassembled WGS sequence"/>
</dbReference>
<protein>
    <submittedName>
        <fullName evidence="2">Serine protease</fullName>
    </submittedName>
</protein>
<name>A0ABS9T1V0_9ACTN</name>
<evidence type="ECO:0000313" key="3">
    <source>
        <dbReference type="Proteomes" id="UP001166784"/>
    </source>
</evidence>
<organism evidence="2 3">
    <name type="scientific">Streptomyces marispadix</name>
    <dbReference type="NCBI Taxonomy" id="2922868"/>
    <lineage>
        <taxon>Bacteria</taxon>
        <taxon>Bacillati</taxon>
        <taxon>Actinomycetota</taxon>
        <taxon>Actinomycetes</taxon>
        <taxon>Kitasatosporales</taxon>
        <taxon>Streptomycetaceae</taxon>
        <taxon>Streptomyces</taxon>
    </lineage>
</organism>
<gene>
    <name evidence="2" type="ORF">MMA15_19590</name>
</gene>
<dbReference type="InterPro" id="IPR043504">
    <property type="entry name" value="Peptidase_S1_PA_chymotrypsin"/>
</dbReference>
<dbReference type="EMBL" id="JAKWJU010000002">
    <property type="protein sequence ID" value="MCH6162509.1"/>
    <property type="molecule type" value="Genomic_DNA"/>
</dbReference>
<keyword evidence="3" id="KW-1185">Reference proteome</keyword>
<comment type="caution">
    <text evidence="2">The sequence shown here is derived from an EMBL/GenBank/DDBJ whole genome shotgun (WGS) entry which is preliminary data.</text>
</comment>
<keyword evidence="2" id="KW-0645">Protease</keyword>
<dbReference type="PANTHER" id="PTHR43019">
    <property type="entry name" value="SERINE ENDOPROTEASE DEGS"/>
    <property type="match status" value="1"/>
</dbReference>
<dbReference type="Gene3D" id="2.40.10.10">
    <property type="entry name" value="Trypsin-like serine proteases"/>
    <property type="match status" value="2"/>
</dbReference>
<dbReference type="GO" id="GO:0006508">
    <property type="term" value="P:proteolysis"/>
    <property type="evidence" value="ECO:0007669"/>
    <property type="project" value="UniProtKB-KW"/>
</dbReference>
<proteinExistence type="predicted"/>